<dbReference type="InterPro" id="IPR048679">
    <property type="entry name" value="ICAM1_3_5_D2"/>
</dbReference>
<dbReference type="Pfam" id="PF21146">
    <property type="entry name" value="ICAM1_3_5_D2"/>
    <property type="match status" value="1"/>
</dbReference>
<evidence type="ECO:0000256" key="8">
    <source>
        <dbReference type="ARBA" id="ARBA00023136"/>
    </source>
</evidence>
<dbReference type="PROSITE" id="PS50835">
    <property type="entry name" value="IG_LIKE"/>
    <property type="match status" value="1"/>
</dbReference>
<keyword evidence="7 13" id="KW-1133">Transmembrane helix</keyword>
<evidence type="ECO:0000256" key="12">
    <source>
        <dbReference type="SAM" id="MobiDB-lite"/>
    </source>
</evidence>
<evidence type="ECO:0000256" key="1">
    <source>
        <dbReference type="ARBA" id="ARBA00004479"/>
    </source>
</evidence>
<keyword evidence="11" id="KW-0393">Immunoglobulin domain</keyword>
<accession>L5KLE7</accession>
<dbReference type="InterPro" id="IPR013783">
    <property type="entry name" value="Ig-like_fold"/>
</dbReference>
<dbReference type="FunFam" id="2.60.40.10:FF:000641">
    <property type="entry name" value="Intercellular adhesion molecule 1"/>
    <property type="match status" value="1"/>
</dbReference>
<comment type="subcellular location">
    <subcellularLocation>
        <location evidence="1">Membrane</location>
        <topology evidence="1">Single-pass type I membrane protein</topology>
    </subcellularLocation>
</comment>
<name>L5KLE7_PTEAL</name>
<dbReference type="FunFam" id="2.60.40.10:FF:000194">
    <property type="entry name" value="Intercellular adhesion molecule 1"/>
    <property type="match status" value="1"/>
</dbReference>
<evidence type="ECO:0000256" key="5">
    <source>
        <dbReference type="ARBA" id="ARBA00022737"/>
    </source>
</evidence>
<dbReference type="InterPro" id="IPR007110">
    <property type="entry name" value="Ig-like_dom"/>
</dbReference>
<dbReference type="PANTHER" id="PTHR13771">
    <property type="entry name" value="INTERCELLULAR ADHESION MOLECULE"/>
    <property type="match status" value="1"/>
</dbReference>
<evidence type="ECO:0000259" key="14">
    <source>
        <dbReference type="PROSITE" id="PS50835"/>
    </source>
</evidence>
<evidence type="ECO:0000256" key="7">
    <source>
        <dbReference type="ARBA" id="ARBA00022989"/>
    </source>
</evidence>
<dbReference type="InterPro" id="IPR003987">
    <property type="entry name" value="ICAM_VCAM_N"/>
</dbReference>
<keyword evidence="6" id="KW-0130">Cell adhesion</keyword>
<dbReference type="InterPro" id="IPR047012">
    <property type="entry name" value="ICAM_VCAM"/>
</dbReference>
<dbReference type="PANTHER" id="PTHR13771:SF4">
    <property type="entry name" value="CELL ADHESION MOLECULE TCAM-1"/>
    <property type="match status" value="1"/>
</dbReference>
<evidence type="ECO:0000256" key="13">
    <source>
        <dbReference type="SAM" id="Phobius"/>
    </source>
</evidence>
<dbReference type="Proteomes" id="UP000010552">
    <property type="component" value="Unassembled WGS sequence"/>
</dbReference>
<evidence type="ECO:0000313" key="15">
    <source>
        <dbReference type="EMBL" id="ELK12469.1"/>
    </source>
</evidence>
<dbReference type="STRING" id="9402.L5KLE7"/>
<evidence type="ECO:0000256" key="6">
    <source>
        <dbReference type="ARBA" id="ARBA00022889"/>
    </source>
</evidence>
<evidence type="ECO:0000256" key="9">
    <source>
        <dbReference type="ARBA" id="ARBA00023157"/>
    </source>
</evidence>
<dbReference type="FunCoup" id="L5KLE7">
    <property type="interactions" value="6"/>
</dbReference>
<dbReference type="FunFam" id="2.60.40.10:FF:000338">
    <property type="entry name" value="intercellular adhesion molecule 5"/>
    <property type="match status" value="1"/>
</dbReference>
<evidence type="ECO:0000313" key="16">
    <source>
        <dbReference type="Proteomes" id="UP000010552"/>
    </source>
</evidence>
<organism evidence="15 16">
    <name type="scientific">Pteropus alecto</name>
    <name type="common">Black flying fox</name>
    <dbReference type="NCBI Taxonomy" id="9402"/>
    <lineage>
        <taxon>Eukaryota</taxon>
        <taxon>Metazoa</taxon>
        <taxon>Chordata</taxon>
        <taxon>Craniata</taxon>
        <taxon>Vertebrata</taxon>
        <taxon>Euteleostomi</taxon>
        <taxon>Mammalia</taxon>
        <taxon>Eutheria</taxon>
        <taxon>Laurasiatheria</taxon>
        <taxon>Chiroptera</taxon>
        <taxon>Yinpterochiroptera</taxon>
        <taxon>Pteropodoidea</taxon>
        <taxon>Pteropodidae</taxon>
        <taxon>Pteropodinae</taxon>
        <taxon>Pteropus</taxon>
    </lineage>
</organism>
<keyword evidence="5" id="KW-0677">Repeat</keyword>
<dbReference type="InterPro" id="IPR003599">
    <property type="entry name" value="Ig_sub"/>
</dbReference>
<keyword evidence="3 13" id="KW-0812">Transmembrane</keyword>
<feature type="compositionally biased region" description="Pro residues" evidence="12">
    <location>
        <begin position="8"/>
        <end position="17"/>
    </location>
</feature>
<dbReference type="FunFam" id="2.60.40.10:FF:000648">
    <property type="entry name" value="Intercellular adhesion molecule 1"/>
    <property type="match status" value="1"/>
</dbReference>
<dbReference type="GO" id="GO:0007159">
    <property type="term" value="P:leukocyte cell-cell adhesion"/>
    <property type="evidence" value="ECO:0007669"/>
    <property type="project" value="UniProtKB-ARBA"/>
</dbReference>
<evidence type="ECO:0000256" key="11">
    <source>
        <dbReference type="ARBA" id="ARBA00023319"/>
    </source>
</evidence>
<dbReference type="GO" id="GO:0005886">
    <property type="term" value="C:plasma membrane"/>
    <property type="evidence" value="ECO:0007669"/>
    <property type="project" value="TreeGrafter"/>
</dbReference>
<dbReference type="EMBL" id="KB030661">
    <property type="protein sequence ID" value="ELK12469.1"/>
    <property type="molecule type" value="Genomic_DNA"/>
</dbReference>
<dbReference type="GO" id="GO:0050900">
    <property type="term" value="P:leukocyte migration"/>
    <property type="evidence" value="ECO:0007669"/>
    <property type="project" value="UniProtKB-ARBA"/>
</dbReference>
<evidence type="ECO:0000256" key="4">
    <source>
        <dbReference type="ARBA" id="ARBA00022729"/>
    </source>
</evidence>
<sequence length="622" mass="67617">MGRKAAAPGPPTPPAGPGPRSAGPGSMPGPAGGGGAPKAAATAPPPGLSGGSGNPPAPRPDIAPSRPRPLALLIRMETLLFGVWALLAFIPCPGATEELFEVSVWPDQALVKFGESLMVNCSTTCPDPGPSGIETFLKKTQVGKGPQWKEFLLEDVTEDSILQCFFSCAGIQKDTSLDITMYQPPEQVILELQPAWVAVDEVFTVKCHVPSVAPLENLALTLLQGNQELHRKNFTNLAIASQRAEVTVSVKAQRENDRCNFSCRAELDLSSHGGELFHSSSAIRVLRSFEFSEHPQVWVSPLLEVGMAETVSCEVARVFPAKEVTFRLFLGDQELSPFFSWEEDTAWANATVRAMEAGDQELSCLISLGPMEQKTREPVHVYSFPPPILEIEELYPLAGTDVNVTCTGHVLTSPSPTLRLQGAPDLPAPGEPAWLLLTTREEDDGRNFSCEASLEVQGQRLIKTTTIQLHVLYKPRLEESGCPGNQKWVEGMEQMLACVPKGNPTPSLVCTWNGMIFDLEVPQKATQNHTGTYCCMATNRLGSVSKDIAVVVQGLDEGNSSTIFIIITVALGVGVIIIALYLNYRPCKIERRKFSYRQKEKNKEEESQFAVQQAEKCNAHNC</sequence>
<dbReference type="GO" id="GO:1901701">
    <property type="term" value="P:cellular response to oxygen-containing compound"/>
    <property type="evidence" value="ECO:0007669"/>
    <property type="project" value="UniProtKB-ARBA"/>
</dbReference>
<keyword evidence="4" id="KW-0732">Signal</keyword>
<dbReference type="PRINTS" id="PR01472">
    <property type="entry name" value="ICAMVCAM1"/>
</dbReference>
<dbReference type="SMART" id="SM00409">
    <property type="entry name" value="IG"/>
    <property type="match status" value="3"/>
</dbReference>
<dbReference type="Pfam" id="PF03921">
    <property type="entry name" value="ICAM_N"/>
    <property type="match status" value="1"/>
</dbReference>
<feature type="transmembrane region" description="Helical" evidence="13">
    <location>
        <begin position="563"/>
        <end position="584"/>
    </location>
</feature>
<keyword evidence="16" id="KW-1185">Reference proteome</keyword>
<gene>
    <name evidence="15" type="ORF">PAL_GLEAN10014883</name>
</gene>
<dbReference type="InterPro" id="IPR036179">
    <property type="entry name" value="Ig-like_dom_sf"/>
</dbReference>
<keyword evidence="9" id="KW-1015">Disulfide bond</keyword>
<dbReference type="GO" id="GO:0006955">
    <property type="term" value="P:immune response"/>
    <property type="evidence" value="ECO:0007669"/>
    <property type="project" value="UniProtKB-ARBA"/>
</dbReference>
<dbReference type="InParanoid" id="L5KLE7"/>
<dbReference type="FunFam" id="2.60.40.10:FF:000459">
    <property type="entry name" value="Intercellular adhesion molecule 1"/>
    <property type="match status" value="1"/>
</dbReference>
<evidence type="ECO:0000256" key="10">
    <source>
        <dbReference type="ARBA" id="ARBA00023180"/>
    </source>
</evidence>
<reference evidence="16" key="1">
    <citation type="journal article" date="2013" name="Science">
        <title>Comparative analysis of bat genomes provides insight into the evolution of flight and immunity.</title>
        <authorList>
            <person name="Zhang G."/>
            <person name="Cowled C."/>
            <person name="Shi Z."/>
            <person name="Huang Z."/>
            <person name="Bishop-Lilly K.A."/>
            <person name="Fang X."/>
            <person name="Wynne J.W."/>
            <person name="Xiong Z."/>
            <person name="Baker M.L."/>
            <person name="Zhao W."/>
            <person name="Tachedjian M."/>
            <person name="Zhu Y."/>
            <person name="Zhou P."/>
            <person name="Jiang X."/>
            <person name="Ng J."/>
            <person name="Yang L."/>
            <person name="Wu L."/>
            <person name="Xiao J."/>
            <person name="Feng Y."/>
            <person name="Chen Y."/>
            <person name="Sun X."/>
            <person name="Zhang Y."/>
            <person name="Marsh G.A."/>
            <person name="Crameri G."/>
            <person name="Broder C.C."/>
            <person name="Frey K.G."/>
            <person name="Wang L.F."/>
            <person name="Wang J."/>
        </authorList>
    </citation>
    <scope>NUCLEOTIDE SEQUENCE [LARGE SCALE GENOMIC DNA]</scope>
</reference>
<feature type="compositionally biased region" description="Low complexity" evidence="12">
    <location>
        <begin position="18"/>
        <end position="29"/>
    </location>
</feature>
<dbReference type="AlphaFoldDB" id="L5KLE7"/>
<comment type="similarity">
    <text evidence="2">Belongs to the immunoglobulin superfamily. ICAM family.</text>
</comment>
<feature type="region of interest" description="Disordered" evidence="12">
    <location>
        <begin position="1"/>
        <end position="63"/>
    </location>
</feature>
<evidence type="ECO:0000256" key="2">
    <source>
        <dbReference type="ARBA" id="ARBA00005925"/>
    </source>
</evidence>
<feature type="domain" description="Ig-like" evidence="14">
    <location>
        <begin position="475"/>
        <end position="551"/>
    </location>
</feature>
<keyword evidence="10" id="KW-0325">Glycoprotein</keyword>
<dbReference type="InterPro" id="IPR013768">
    <property type="entry name" value="ICAM_N"/>
</dbReference>
<evidence type="ECO:0000256" key="3">
    <source>
        <dbReference type="ARBA" id="ARBA00022692"/>
    </source>
</evidence>
<dbReference type="Gene3D" id="2.60.40.10">
    <property type="entry name" value="Immunoglobulins"/>
    <property type="match status" value="5"/>
</dbReference>
<keyword evidence="8 13" id="KW-0472">Membrane</keyword>
<dbReference type="GO" id="GO:0002252">
    <property type="term" value="P:immune effector process"/>
    <property type="evidence" value="ECO:0007669"/>
    <property type="project" value="UniProtKB-ARBA"/>
</dbReference>
<dbReference type="SUPFAM" id="SSF48726">
    <property type="entry name" value="Immunoglobulin"/>
    <property type="match status" value="5"/>
</dbReference>
<dbReference type="GO" id="GO:0005178">
    <property type="term" value="F:integrin binding"/>
    <property type="evidence" value="ECO:0007669"/>
    <property type="project" value="InterPro"/>
</dbReference>
<dbReference type="eggNOG" id="ENOG502RZRA">
    <property type="taxonomic scope" value="Eukaryota"/>
</dbReference>
<proteinExistence type="inferred from homology"/>
<protein>
    <submittedName>
        <fullName evidence="15">Intercellular adhesion molecule 5</fullName>
    </submittedName>
</protein>